<evidence type="ECO:0000256" key="2">
    <source>
        <dbReference type="ARBA" id="ARBA00006285"/>
    </source>
</evidence>
<dbReference type="InterPro" id="IPR015883">
    <property type="entry name" value="Glyco_hydro_20_cat"/>
</dbReference>
<evidence type="ECO:0000313" key="9">
    <source>
        <dbReference type="EMBL" id="MFD0799188.1"/>
    </source>
</evidence>
<dbReference type="EMBL" id="JBHTHY010000014">
    <property type="protein sequence ID" value="MFD0799188.1"/>
    <property type="molecule type" value="Genomic_DNA"/>
</dbReference>
<feature type="domain" description="Beta-hexosaminidase bacterial type N-terminal" evidence="8">
    <location>
        <begin position="40"/>
        <end position="155"/>
    </location>
</feature>
<dbReference type="EC" id="3.2.1.52" evidence="3"/>
<keyword evidence="10" id="KW-1185">Reference proteome</keyword>
<dbReference type="PANTHER" id="PTHR22600">
    <property type="entry name" value="BETA-HEXOSAMINIDASE"/>
    <property type="match status" value="1"/>
</dbReference>
<dbReference type="PANTHER" id="PTHR22600:SF57">
    <property type="entry name" value="BETA-N-ACETYLHEXOSAMINIDASE"/>
    <property type="match status" value="1"/>
</dbReference>
<dbReference type="PRINTS" id="PR00738">
    <property type="entry name" value="GLHYDRLASE20"/>
</dbReference>
<keyword evidence="6" id="KW-1133">Transmembrane helix</keyword>
<evidence type="ECO:0000259" key="7">
    <source>
        <dbReference type="Pfam" id="PF00728"/>
    </source>
</evidence>
<dbReference type="Gene3D" id="3.20.20.80">
    <property type="entry name" value="Glycosidases"/>
    <property type="match status" value="1"/>
</dbReference>
<protein>
    <recommendedName>
        <fullName evidence="3">beta-N-acetylhexosaminidase</fullName>
        <ecNumber evidence="3">3.2.1.52</ecNumber>
    </recommendedName>
</protein>
<dbReference type="SUPFAM" id="SSF55545">
    <property type="entry name" value="beta-N-acetylhexosaminidase-like domain"/>
    <property type="match status" value="1"/>
</dbReference>
<sequence>MHKKEQNSLLFRLSLMAVWFWSCFIFMGHAQRSASFAKTHPVIPTPKEVSYGADLLLFNGVFVGGTEFVSEGGKLIDFFTSQGISTKTDGLPIRFENTKIEGAEHPDAYQLQIDSLVIIRAGTDKGAFYGVQTLKQLFRKQGEKSALPQIRITDWPTFNIRGFMHDTGRNYQSVAQLKEQIDILALYKYNTFHWHLTDDPGWRLESKKYPQLQASKAFSRHIGKFYTQADFKDILAYCKERHITVIPEFDIPGHTNAFRKAFGFNNMKDPKVLPILLDLFEELCNLADSEEMPYIHIGTDEVRHRREEVADTTILAIMQFLKANKRKVITWKEGIQIADDSTSIKQLWAMHPPAKGHPFIDSRANYINHLDPFTGMSRLFFQQPTRQAQGDSIALGGILCAWPDNNIAHERDILKQNPIYPSMVFYADAIWNGKEKDRPQFWANLPKANTPELEGFTRLEAAVLVHKAEFFKGKEFPYVKQTDIQWRLIGPFDHKNDFSKRFPVEDAIKEEYTVNDETFTWQGPYVGGTLHLKHFFGFPAITDVDSGTYYAYTEIYSPDVRVQDFWIGFHGWSRSGGRRGGPFPNLGEWHTTQPKIWVNEKEIAPPHWKQPGLKTKTDEIPFIDEDYFYREPTKIALKKGWNTVLLKVPHGGNSWKWMFSCVPVDFNEDGVQHASGLRYRTKLSDHDQK</sequence>
<evidence type="ECO:0000256" key="6">
    <source>
        <dbReference type="SAM" id="Phobius"/>
    </source>
</evidence>
<dbReference type="Pfam" id="PF02838">
    <property type="entry name" value="Glyco_hydro_20b"/>
    <property type="match status" value="1"/>
</dbReference>
<reference evidence="10" key="1">
    <citation type="journal article" date="2019" name="Int. J. Syst. Evol. Microbiol.">
        <title>The Global Catalogue of Microorganisms (GCM) 10K type strain sequencing project: providing services to taxonomists for standard genome sequencing and annotation.</title>
        <authorList>
            <consortium name="The Broad Institute Genomics Platform"/>
            <consortium name="The Broad Institute Genome Sequencing Center for Infectious Disease"/>
            <person name="Wu L."/>
            <person name="Ma J."/>
        </authorList>
    </citation>
    <scope>NUCLEOTIDE SEQUENCE [LARGE SCALE GENOMIC DNA]</scope>
    <source>
        <strain evidence="10">CCUG 61948</strain>
    </source>
</reference>
<evidence type="ECO:0000256" key="4">
    <source>
        <dbReference type="ARBA" id="ARBA00022801"/>
    </source>
</evidence>
<feature type="transmembrane region" description="Helical" evidence="6">
    <location>
        <begin position="9"/>
        <end position="30"/>
    </location>
</feature>
<dbReference type="Proteomes" id="UP001597012">
    <property type="component" value="Unassembled WGS sequence"/>
</dbReference>
<evidence type="ECO:0000256" key="3">
    <source>
        <dbReference type="ARBA" id="ARBA00012663"/>
    </source>
</evidence>
<gene>
    <name evidence="9" type="ORF">ACFQZJ_17060</name>
</gene>
<accession>A0ABW3B783</accession>
<keyword evidence="4" id="KW-0378">Hydrolase</keyword>
<evidence type="ECO:0000256" key="1">
    <source>
        <dbReference type="ARBA" id="ARBA00001231"/>
    </source>
</evidence>
<evidence type="ECO:0000313" key="10">
    <source>
        <dbReference type="Proteomes" id="UP001597012"/>
    </source>
</evidence>
<comment type="caution">
    <text evidence="9">The sequence shown here is derived from an EMBL/GenBank/DDBJ whole genome shotgun (WGS) entry which is preliminary data.</text>
</comment>
<keyword evidence="6" id="KW-0812">Transmembrane</keyword>
<comment type="similarity">
    <text evidence="2">Belongs to the glycosyl hydrolase 20 family.</text>
</comment>
<feature type="domain" description="Glycoside hydrolase family 20 catalytic" evidence="7">
    <location>
        <begin position="158"/>
        <end position="261"/>
    </location>
</feature>
<organism evidence="9 10">
    <name type="scientific">Maribacter chungangensis</name>
    <dbReference type="NCBI Taxonomy" id="1069117"/>
    <lineage>
        <taxon>Bacteria</taxon>
        <taxon>Pseudomonadati</taxon>
        <taxon>Bacteroidota</taxon>
        <taxon>Flavobacteriia</taxon>
        <taxon>Flavobacteriales</taxon>
        <taxon>Flavobacteriaceae</taxon>
        <taxon>Maribacter</taxon>
    </lineage>
</organism>
<comment type="catalytic activity">
    <reaction evidence="1">
        <text>Hydrolysis of terminal non-reducing N-acetyl-D-hexosamine residues in N-acetyl-beta-D-hexosaminides.</text>
        <dbReference type="EC" id="3.2.1.52"/>
    </reaction>
</comment>
<name>A0ABW3B783_9FLAO</name>
<dbReference type="RefSeq" id="WP_379936090.1">
    <property type="nucleotide sequence ID" value="NZ_JBHTHY010000014.1"/>
</dbReference>
<dbReference type="SUPFAM" id="SSF51445">
    <property type="entry name" value="(Trans)glycosidases"/>
    <property type="match status" value="1"/>
</dbReference>
<keyword evidence="5" id="KW-0326">Glycosidase</keyword>
<dbReference type="Pfam" id="PF00728">
    <property type="entry name" value="Glyco_hydro_20"/>
    <property type="match status" value="1"/>
</dbReference>
<evidence type="ECO:0000256" key="5">
    <source>
        <dbReference type="ARBA" id="ARBA00023295"/>
    </source>
</evidence>
<dbReference type="Gene3D" id="3.30.379.10">
    <property type="entry name" value="Chitobiase/beta-hexosaminidase domain 2-like"/>
    <property type="match status" value="1"/>
</dbReference>
<dbReference type="InterPro" id="IPR029018">
    <property type="entry name" value="Hex-like_dom2"/>
</dbReference>
<evidence type="ECO:0000259" key="8">
    <source>
        <dbReference type="Pfam" id="PF02838"/>
    </source>
</evidence>
<dbReference type="InterPro" id="IPR017853">
    <property type="entry name" value="GH"/>
</dbReference>
<dbReference type="InterPro" id="IPR015882">
    <property type="entry name" value="HEX_bac_N"/>
</dbReference>
<keyword evidence="6" id="KW-0472">Membrane</keyword>
<proteinExistence type="inferred from homology"/>
<dbReference type="InterPro" id="IPR025705">
    <property type="entry name" value="Beta_hexosaminidase_sua/sub"/>
</dbReference>